<name>A0A2I2KP40_9ACTN</name>
<feature type="region of interest" description="Disordered" evidence="1">
    <location>
        <begin position="264"/>
        <end position="317"/>
    </location>
</feature>
<dbReference type="InterPro" id="IPR046748">
    <property type="entry name" value="HipA_2"/>
</dbReference>
<dbReference type="EMBL" id="FZMO01000100">
    <property type="protein sequence ID" value="SNQ47409.1"/>
    <property type="molecule type" value="Genomic_DNA"/>
</dbReference>
<sequence length="317" mass="32938">MLGQTGGVLRHVTAVRYATPLREGGSLPGLMEGDDLGTWVVKFRGAGQGPKALVAEVVVGELARELGMDVPELVGVQVDPELGRTEPDQEVQDLLRASAGLNLGMDYLPGSITFDPLATEVAGETAARALWLDALTLNVDRSWRNPNLLVWGGRLWLIDHGAALYPHHDWASADAAVARPLPGVADHVLLPLVAAAAGAFTAADEALAARVDAELLTAVVDRVPDAWLDVPRVRYVDWLLGRLAARAAWRDPVLAALAEATAPPARAGGTTAGGGSASGARGAARPGAAGHSGRPDWLRAGDWLRTGGRAATGDGDA</sequence>
<evidence type="ECO:0000313" key="3">
    <source>
        <dbReference type="EMBL" id="SNQ47409.1"/>
    </source>
</evidence>
<accession>A0A2I2KP40</accession>
<feature type="compositionally biased region" description="Low complexity" evidence="1">
    <location>
        <begin position="278"/>
        <end position="292"/>
    </location>
</feature>
<dbReference type="AlphaFoldDB" id="A0A2I2KP40"/>
<evidence type="ECO:0000256" key="1">
    <source>
        <dbReference type="SAM" id="MobiDB-lite"/>
    </source>
</evidence>
<evidence type="ECO:0000259" key="2">
    <source>
        <dbReference type="Pfam" id="PF20613"/>
    </source>
</evidence>
<feature type="compositionally biased region" description="Low complexity" evidence="1">
    <location>
        <begin position="305"/>
        <end position="317"/>
    </location>
</feature>
<evidence type="ECO:0000313" key="4">
    <source>
        <dbReference type="Proteomes" id="UP000234331"/>
    </source>
</evidence>
<organism evidence="3 4">
    <name type="scientific">Frankia canadensis</name>
    <dbReference type="NCBI Taxonomy" id="1836972"/>
    <lineage>
        <taxon>Bacteria</taxon>
        <taxon>Bacillati</taxon>
        <taxon>Actinomycetota</taxon>
        <taxon>Actinomycetes</taxon>
        <taxon>Frankiales</taxon>
        <taxon>Frankiaceae</taxon>
        <taxon>Frankia</taxon>
    </lineage>
</organism>
<proteinExistence type="predicted"/>
<keyword evidence="4" id="KW-1185">Reference proteome</keyword>
<reference evidence="3 4" key="1">
    <citation type="submission" date="2017-06" db="EMBL/GenBank/DDBJ databases">
        <authorList>
            <person name="Kim H.J."/>
            <person name="Triplett B.A."/>
        </authorList>
    </citation>
    <scope>NUCLEOTIDE SEQUENCE [LARGE SCALE GENOMIC DNA]</scope>
    <source>
        <strain evidence="3">FRACA_ARgP5</strain>
    </source>
</reference>
<gene>
    <name evidence="3" type="ORF">FRACA_1890002</name>
</gene>
<dbReference type="Pfam" id="PF20613">
    <property type="entry name" value="HipA_2"/>
    <property type="match status" value="1"/>
</dbReference>
<protein>
    <recommendedName>
        <fullName evidence="2">HipA-like kinase domain-containing protein</fullName>
    </recommendedName>
</protein>
<feature type="domain" description="HipA-like kinase" evidence="2">
    <location>
        <begin position="21"/>
        <end position="169"/>
    </location>
</feature>
<dbReference type="Proteomes" id="UP000234331">
    <property type="component" value="Unassembled WGS sequence"/>
</dbReference>